<accession>Q1YHJ6</accession>
<organism evidence="2 3">
    <name type="scientific">Aurantimonas manganoxydans (strain ATCC BAA-1229 / DSM 21871 / SI85-9A1)</name>
    <dbReference type="NCBI Taxonomy" id="287752"/>
    <lineage>
        <taxon>Bacteria</taxon>
        <taxon>Pseudomonadati</taxon>
        <taxon>Pseudomonadota</taxon>
        <taxon>Alphaproteobacteria</taxon>
        <taxon>Hyphomicrobiales</taxon>
        <taxon>Aurantimonadaceae</taxon>
        <taxon>Aurantimonas</taxon>
    </lineage>
</organism>
<keyword evidence="3" id="KW-1185">Reference proteome</keyword>
<evidence type="ECO:0000313" key="3">
    <source>
        <dbReference type="Proteomes" id="UP000000321"/>
    </source>
</evidence>
<dbReference type="AlphaFoldDB" id="Q1YHJ6"/>
<dbReference type="HOGENOM" id="CLU_076045_0_1_5"/>
<evidence type="ECO:0000313" key="2">
    <source>
        <dbReference type="EMBL" id="EAS49583.1"/>
    </source>
</evidence>
<dbReference type="InterPro" id="IPR018711">
    <property type="entry name" value="NAGPA"/>
</dbReference>
<dbReference type="EMBL" id="AAPJ01000004">
    <property type="protein sequence ID" value="EAS49583.1"/>
    <property type="molecule type" value="Genomic_DNA"/>
</dbReference>
<dbReference type="Proteomes" id="UP000000321">
    <property type="component" value="Unassembled WGS sequence"/>
</dbReference>
<sequence length="263" mass="28657">MPQGRSAMARLRTFWPLSLIAASGLFGWLQSVPSLPAGHDGLCRSEVAAGVEYLVCDVPLDRTDLALRAVDGHNAPYQTFERAAESVDGRVRLIMNAGMYHEDRRPVGLAVQDGVEVSPLVRGTGSGNYSMQPNGVFFVENGRAAVLTTDAYLAAPRQPTLATQSGPMLLIDGKLHPRFIDGSDSRHVRNGVCTSADGRTVRLVLSRSPVNFWDFAVFFRDRLGCRDALFFDGKVSSLAYPDGGIAYRRDRLGPMLVVSDKTK</sequence>
<protein>
    <recommendedName>
        <fullName evidence="1">Phosphodiester glycosidase domain-containing protein</fullName>
    </recommendedName>
</protein>
<feature type="domain" description="Phosphodiester glycosidase" evidence="1">
    <location>
        <begin position="92"/>
        <end position="240"/>
    </location>
</feature>
<proteinExistence type="predicted"/>
<evidence type="ECO:0000259" key="1">
    <source>
        <dbReference type="Pfam" id="PF09992"/>
    </source>
</evidence>
<gene>
    <name evidence="2" type="ORF">SI859A1_00236</name>
</gene>
<comment type="caution">
    <text evidence="2">The sequence shown here is derived from an EMBL/GenBank/DDBJ whole genome shotgun (WGS) entry which is preliminary data.</text>
</comment>
<reference evidence="2 3" key="1">
    <citation type="journal article" date="2008" name="Appl. Environ. Microbiol.">
        <title>Genomic insights into Mn(II) oxidation by the marine alphaproteobacterium Aurantimonas sp. strain SI85-9A1.</title>
        <authorList>
            <person name="Dick G.J."/>
            <person name="Podell S."/>
            <person name="Johnson H.A."/>
            <person name="Rivera-Espinoza Y."/>
            <person name="Bernier-Latmani R."/>
            <person name="McCarthy J.K."/>
            <person name="Torpey J.W."/>
            <person name="Clement B.G."/>
            <person name="Gaasterland T."/>
            <person name="Tebo B.M."/>
        </authorList>
    </citation>
    <scope>NUCLEOTIDE SEQUENCE [LARGE SCALE GENOMIC DNA]</scope>
    <source>
        <strain evidence="2 3">SI85-9A1</strain>
    </source>
</reference>
<dbReference type="BioCyc" id="AURANTIMONAS:SI859A1_00236-MONOMER"/>
<name>Q1YHJ6_AURMS</name>
<dbReference type="Pfam" id="PF09992">
    <property type="entry name" value="NAGPA"/>
    <property type="match status" value="1"/>
</dbReference>